<dbReference type="EC" id="2.3.2.6" evidence="4"/>
<dbReference type="Gene3D" id="3.40.630.70">
    <property type="entry name" value="Leucyl/phenylalanyl-tRNA-protein transferase, C-terminal domain"/>
    <property type="match status" value="1"/>
</dbReference>
<comment type="similarity">
    <text evidence="4">Belongs to the L/F-transferase family.</text>
</comment>
<protein>
    <recommendedName>
        <fullName evidence="4">Leucyl/phenylalanyl-tRNA--protein transferase</fullName>
        <ecNumber evidence="4">2.3.2.6</ecNumber>
    </recommendedName>
    <alternativeName>
        <fullName evidence="4">L/F-transferase</fullName>
    </alternativeName>
    <alternativeName>
        <fullName evidence="4">Leucyltransferase</fullName>
    </alternativeName>
    <alternativeName>
        <fullName evidence="4">Phenyalanyltransferase</fullName>
    </alternativeName>
</protein>
<reference evidence="5 6" key="1">
    <citation type="submission" date="2022-10" db="EMBL/GenBank/DDBJ databases">
        <title>Marinomonas transparenta sp. nov. and Marinomonas sargassi sp. nov., isolated from marine alga (Sargassum natans (L.) Gaillon).</title>
        <authorList>
            <person name="Wang Y."/>
        </authorList>
    </citation>
    <scope>NUCLEOTIDE SEQUENCE [LARGE SCALE GENOMIC DNA]</scope>
    <source>
        <strain evidence="5 6">C2222</strain>
    </source>
</reference>
<accession>A0ABT2YN50</accession>
<dbReference type="Proteomes" id="UP001209713">
    <property type="component" value="Unassembled WGS sequence"/>
</dbReference>
<organism evidence="5 6">
    <name type="scientific">Marinomonas sargassi</name>
    <dbReference type="NCBI Taxonomy" id="2984494"/>
    <lineage>
        <taxon>Bacteria</taxon>
        <taxon>Pseudomonadati</taxon>
        <taxon>Pseudomonadota</taxon>
        <taxon>Gammaproteobacteria</taxon>
        <taxon>Oceanospirillales</taxon>
        <taxon>Oceanospirillaceae</taxon>
        <taxon>Marinomonas</taxon>
    </lineage>
</organism>
<keyword evidence="3 4" id="KW-0012">Acyltransferase</keyword>
<comment type="subcellular location">
    <subcellularLocation>
        <location evidence="4">Cytoplasm</location>
    </subcellularLocation>
</comment>
<dbReference type="EMBL" id="JAOVZB010000001">
    <property type="protein sequence ID" value="MCV2401307.1"/>
    <property type="molecule type" value="Genomic_DNA"/>
</dbReference>
<comment type="catalytic activity">
    <reaction evidence="4">
        <text>N-terminal L-arginyl-[protein] + L-leucyl-tRNA(Leu) = N-terminal L-leucyl-L-arginyl-[protein] + tRNA(Leu) + H(+)</text>
        <dbReference type="Rhea" id="RHEA:50416"/>
        <dbReference type="Rhea" id="RHEA-COMP:9613"/>
        <dbReference type="Rhea" id="RHEA-COMP:9622"/>
        <dbReference type="Rhea" id="RHEA-COMP:12672"/>
        <dbReference type="Rhea" id="RHEA-COMP:12673"/>
        <dbReference type="ChEBI" id="CHEBI:15378"/>
        <dbReference type="ChEBI" id="CHEBI:64719"/>
        <dbReference type="ChEBI" id="CHEBI:78442"/>
        <dbReference type="ChEBI" id="CHEBI:78494"/>
        <dbReference type="ChEBI" id="CHEBI:133044"/>
        <dbReference type="EC" id="2.3.2.6"/>
    </reaction>
</comment>
<dbReference type="Pfam" id="PF03588">
    <property type="entry name" value="Leu_Phe_trans"/>
    <property type="match status" value="1"/>
</dbReference>
<evidence type="ECO:0000256" key="3">
    <source>
        <dbReference type="ARBA" id="ARBA00023315"/>
    </source>
</evidence>
<evidence type="ECO:0000256" key="2">
    <source>
        <dbReference type="ARBA" id="ARBA00022679"/>
    </source>
</evidence>
<sequence>MLSKQENDPVELAFLSESPYDTPNPAKALDDPEGLVAVGGDLSTTRLTHLYSHGFFPWFSKPDPILWWHPAQRCVLQPQELHISKSLKKSIKRSEWSFSINRDFSSVIDYCSDLRAEKEGTWISEEIKHAYIELHKLGYAHSIEIWQEEKLVGGFYGIAMGRIFFGESMFSLVPNASKVALKQFCELAIGCDIELIDCQVESEHLISLGAKLIPREYFIETLKQAIPTPNPNEKLISLGREGIKHDILP</sequence>
<dbReference type="InterPro" id="IPR042203">
    <property type="entry name" value="Leu/Phe-tRNA_Trfase_C"/>
</dbReference>
<dbReference type="GO" id="GO:0008914">
    <property type="term" value="F:leucyl-tRNA--protein transferase activity"/>
    <property type="evidence" value="ECO:0007669"/>
    <property type="project" value="UniProtKB-EC"/>
</dbReference>
<comment type="caution">
    <text evidence="5">The sequence shown here is derived from an EMBL/GenBank/DDBJ whole genome shotgun (WGS) entry which is preliminary data.</text>
</comment>
<gene>
    <name evidence="4 5" type="primary">aat</name>
    <name evidence="5" type="ORF">OFY17_00295</name>
</gene>
<dbReference type="SUPFAM" id="SSF55729">
    <property type="entry name" value="Acyl-CoA N-acyltransferases (Nat)"/>
    <property type="match status" value="1"/>
</dbReference>
<evidence type="ECO:0000256" key="1">
    <source>
        <dbReference type="ARBA" id="ARBA00022490"/>
    </source>
</evidence>
<evidence type="ECO:0000256" key="4">
    <source>
        <dbReference type="HAMAP-Rule" id="MF_00688"/>
    </source>
</evidence>
<dbReference type="RefSeq" id="WP_263528691.1">
    <property type="nucleotide sequence ID" value="NZ_JAOVZB010000001.1"/>
</dbReference>
<dbReference type="InterPro" id="IPR004616">
    <property type="entry name" value="Leu/Phe-tRNA_Trfase"/>
</dbReference>
<keyword evidence="6" id="KW-1185">Reference proteome</keyword>
<dbReference type="InterPro" id="IPR016181">
    <property type="entry name" value="Acyl_CoA_acyltransferase"/>
</dbReference>
<proteinExistence type="inferred from homology"/>
<dbReference type="InterPro" id="IPR042221">
    <property type="entry name" value="Leu/Phe-tRNA_Trfase_N"/>
</dbReference>
<dbReference type="PANTHER" id="PTHR30098:SF2">
    <property type="entry name" value="LEUCYL_PHENYLALANYL-TRNA--PROTEIN TRANSFERASE"/>
    <property type="match status" value="1"/>
</dbReference>
<dbReference type="Gene3D" id="3.30.70.3550">
    <property type="entry name" value="Leucyl/phenylalanyl-tRNA-protein transferase, N-terminal domain"/>
    <property type="match status" value="1"/>
</dbReference>
<comment type="catalytic activity">
    <reaction evidence="4">
        <text>L-phenylalanyl-tRNA(Phe) + an N-terminal L-alpha-aminoacyl-[protein] = an N-terminal L-phenylalanyl-L-alpha-aminoacyl-[protein] + tRNA(Phe)</text>
        <dbReference type="Rhea" id="RHEA:43632"/>
        <dbReference type="Rhea" id="RHEA-COMP:9668"/>
        <dbReference type="Rhea" id="RHEA-COMP:9699"/>
        <dbReference type="Rhea" id="RHEA-COMP:10636"/>
        <dbReference type="Rhea" id="RHEA-COMP:10637"/>
        <dbReference type="ChEBI" id="CHEBI:78442"/>
        <dbReference type="ChEBI" id="CHEBI:78531"/>
        <dbReference type="ChEBI" id="CHEBI:78597"/>
        <dbReference type="ChEBI" id="CHEBI:83561"/>
        <dbReference type="EC" id="2.3.2.6"/>
    </reaction>
</comment>
<name>A0ABT2YN50_9GAMM</name>
<keyword evidence="1 4" id="KW-0963">Cytoplasm</keyword>
<keyword evidence="2 4" id="KW-0808">Transferase</keyword>
<dbReference type="NCBIfam" id="TIGR00667">
    <property type="entry name" value="aat"/>
    <property type="match status" value="1"/>
</dbReference>
<comment type="catalytic activity">
    <reaction evidence="4">
        <text>N-terminal L-lysyl-[protein] + L-leucyl-tRNA(Leu) = N-terminal L-leucyl-L-lysyl-[protein] + tRNA(Leu) + H(+)</text>
        <dbReference type="Rhea" id="RHEA:12340"/>
        <dbReference type="Rhea" id="RHEA-COMP:9613"/>
        <dbReference type="Rhea" id="RHEA-COMP:9622"/>
        <dbReference type="Rhea" id="RHEA-COMP:12670"/>
        <dbReference type="Rhea" id="RHEA-COMP:12671"/>
        <dbReference type="ChEBI" id="CHEBI:15378"/>
        <dbReference type="ChEBI" id="CHEBI:65249"/>
        <dbReference type="ChEBI" id="CHEBI:78442"/>
        <dbReference type="ChEBI" id="CHEBI:78494"/>
        <dbReference type="ChEBI" id="CHEBI:133043"/>
        <dbReference type="EC" id="2.3.2.6"/>
    </reaction>
</comment>
<evidence type="ECO:0000313" key="6">
    <source>
        <dbReference type="Proteomes" id="UP001209713"/>
    </source>
</evidence>
<evidence type="ECO:0000313" key="5">
    <source>
        <dbReference type="EMBL" id="MCV2401307.1"/>
    </source>
</evidence>
<dbReference type="PANTHER" id="PTHR30098">
    <property type="entry name" value="LEUCYL/PHENYLALANYL-TRNA--PROTEIN TRANSFERASE"/>
    <property type="match status" value="1"/>
</dbReference>
<comment type="function">
    <text evidence="4">Functions in the N-end rule pathway of protein degradation where it conjugates Leu, Phe and, less efficiently, Met from aminoacyl-tRNAs to the N-termini of proteins containing an N-terminal arginine or lysine.</text>
</comment>
<dbReference type="HAMAP" id="MF_00688">
    <property type="entry name" value="Leu_Phe_trans"/>
    <property type="match status" value="1"/>
</dbReference>